<feature type="region of interest" description="Disordered" evidence="1">
    <location>
        <begin position="292"/>
        <end position="315"/>
    </location>
</feature>
<keyword evidence="3" id="KW-1185">Reference proteome</keyword>
<dbReference type="EMBL" id="SMGQ01000011">
    <property type="protein sequence ID" value="TCK97808.1"/>
    <property type="molecule type" value="Genomic_DNA"/>
</dbReference>
<organism evidence="2 3">
    <name type="scientific">Natranaerovirga hydrolytica</name>
    <dbReference type="NCBI Taxonomy" id="680378"/>
    <lineage>
        <taxon>Bacteria</taxon>
        <taxon>Bacillati</taxon>
        <taxon>Bacillota</taxon>
        <taxon>Clostridia</taxon>
        <taxon>Lachnospirales</taxon>
        <taxon>Natranaerovirgaceae</taxon>
        <taxon>Natranaerovirga</taxon>
    </lineage>
</organism>
<evidence type="ECO:0000313" key="2">
    <source>
        <dbReference type="EMBL" id="TCK97808.1"/>
    </source>
</evidence>
<evidence type="ECO:0000256" key="1">
    <source>
        <dbReference type="SAM" id="MobiDB-lite"/>
    </source>
</evidence>
<dbReference type="AlphaFoldDB" id="A0A4R1MX28"/>
<comment type="caution">
    <text evidence="2">The sequence shown here is derived from an EMBL/GenBank/DDBJ whole genome shotgun (WGS) entry which is preliminary data.</text>
</comment>
<reference evidence="2 3" key="1">
    <citation type="submission" date="2019-03" db="EMBL/GenBank/DDBJ databases">
        <title>Genomic Encyclopedia of Type Strains, Phase IV (KMG-IV): sequencing the most valuable type-strain genomes for metagenomic binning, comparative biology and taxonomic classification.</title>
        <authorList>
            <person name="Goeker M."/>
        </authorList>
    </citation>
    <scope>NUCLEOTIDE SEQUENCE [LARGE SCALE GENOMIC DNA]</scope>
    <source>
        <strain evidence="2 3">DSM 24176</strain>
    </source>
</reference>
<protein>
    <submittedName>
        <fullName evidence="2">Uncharacterized protein</fullName>
    </submittedName>
</protein>
<proteinExistence type="predicted"/>
<dbReference type="OrthoDB" id="2065066at2"/>
<dbReference type="Proteomes" id="UP000294545">
    <property type="component" value="Unassembled WGS sequence"/>
</dbReference>
<gene>
    <name evidence="2" type="ORF">EDC19_0210</name>
</gene>
<sequence length="315" mass="34724">MSKCKISFDKCGGKVMRRAVDAVCPVCDPEPISPLDDACVCPPLGEPELLTIVAPAVFDECGINLCKVTRIPECILANYPTLAAIDVEVIDIDFNVGAPDASEVNFIPRRPNCIRVTLSNICVRFAVKLLDPDCRILNTLCFSTEYLPPSEEDPDFDEETNPTSITVDLYAPYGVSYIDCCNECLPTINFLGFVEDLECRNNSLRQGLNVQALAKVIETDFEEGLAAIGITLYLKTVYFVQYKIKHAGLCVPPKCLPVDDVVDDACLKFVEGDLLEQSVQPLELCQKPKSFKKSFPVEDPTPSAVAGVEDRRKRC</sequence>
<name>A0A4R1MX28_9FIRM</name>
<dbReference type="RefSeq" id="WP_132279205.1">
    <property type="nucleotide sequence ID" value="NZ_SMGQ01000011.1"/>
</dbReference>
<accession>A0A4R1MX28</accession>
<evidence type="ECO:0000313" key="3">
    <source>
        <dbReference type="Proteomes" id="UP000294545"/>
    </source>
</evidence>